<protein>
    <submittedName>
        <fullName evidence="1">Uncharacterized protein</fullName>
    </submittedName>
</protein>
<dbReference type="EMBL" id="FOXV01000002">
    <property type="protein sequence ID" value="SFQ16031.1"/>
    <property type="molecule type" value="Genomic_DNA"/>
</dbReference>
<name>A0A1I5W8N6_9RHOB</name>
<keyword evidence="2" id="KW-1185">Reference proteome</keyword>
<sequence>MQFHRLAFPEDLRRHSKLPEAYRPETYADGFDADTFWYDAIWRKGVVHLVCPPLNNLRALVLGGEFRLDGEPAQIARERRYKRHTVLELAAPRAPDRIDVTLAGWTGETLVHEAGLPGLDGKRVHFCINKDNDLEWIAEHARLTKAGHGLDAVALIDNGSARYGIGEIAETLRAAGVEPYVFDAPYRYGPVGLKPYRRTEKYLQTALFNALRLRGLDRAGGILNLDIDEIAIGQGSLFDAARASKLGFVQIAGEWMSPPPGADPPFTHEDHIHRFDPPRPSPPKWCLDPSGPLGGFSWDIHGLERLPFLHRFAAKGFRFLHCRGVNTNWKNKGRLKTPENTAPDREAEAAFTRLTAKT</sequence>
<dbReference type="RefSeq" id="WP_093009465.1">
    <property type="nucleotide sequence ID" value="NZ_FOXV01000002.1"/>
</dbReference>
<organism evidence="1 2">
    <name type="scientific">Roseivivax halotolerans</name>
    <dbReference type="NCBI Taxonomy" id="93684"/>
    <lineage>
        <taxon>Bacteria</taxon>
        <taxon>Pseudomonadati</taxon>
        <taxon>Pseudomonadota</taxon>
        <taxon>Alphaproteobacteria</taxon>
        <taxon>Rhodobacterales</taxon>
        <taxon>Roseobacteraceae</taxon>
        <taxon>Roseivivax</taxon>
    </lineage>
</organism>
<proteinExistence type="predicted"/>
<dbReference type="Proteomes" id="UP000243106">
    <property type="component" value="Unassembled WGS sequence"/>
</dbReference>
<gene>
    <name evidence="1" type="ORF">SAMN05421853_102191</name>
</gene>
<evidence type="ECO:0000313" key="1">
    <source>
        <dbReference type="EMBL" id="SFQ16031.1"/>
    </source>
</evidence>
<accession>A0A1I5W8N6</accession>
<evidence type="ECO:0000313" key="2">
    <source>
        <dbReference type="Proteomes" id="UP000243106"/>
    </source>
</evidence>
<dbReference type="AlphaFoldDB" id="A0A1I5W8N6"/>
<reference evidence="2" key="1">
    <citation type="submission" date="2016-10" db="EMBL/GenBank/DDBJ databases">
        <authorList>
            <person name="Varghese N."/>
            <person name="Submissions S."/>
        </authorList>
    </citation>
    <scope>NUCLEOTIDE SEQUENCE [LARGE SCALE GENOMIC DNA]</scope>
    <source>
        <strain evidence="2">JCM 10271</strain>
    </source>
</reference>
<dbReference type="STRING" id="93684.SAMN05421853_102191"/>